<evidence type="ECO:0000313" key="1">
    <source>
        <dbReference type="EMBL" id="NYI47845.1"/>
    </source>
</evidence>
<proteinExistence type="predicted"/>
<protein>
    <submittedName>
        <fullName evidence="1">Uncharacterized protein</fullName>
    </submittedName>
</protein>
<dbReference type="RefSeq" id="WP_179652781.1">
    <property type="nucleotide sequence ID" value="NZ_JACBZM010000002.1"/>
</dbReference>
<name>A0A7Y9ZPQ6_9ACTN</name>
<accession>A0A7Y9ZPQ6</accession>
<reference evidence="1 2" key="1">
    <citation type="submission" date="2020-07" db="EMBL/GenBank/DDBJ databases">
        <title>Sequencing the genomes of 1000 actinobacteria strains.</title>
        <authorList>
            <person name="Klenk H.-P."/>
        </authorList>
    </citation>
    <scope>NUCLEOTIDE SEQUENCE [LARGE SCALE GENOMIC DNA]</scope>
    <source>
        <strain evidence="1 2">DSM 15131</strain>
    </source>
</reference>
<gene>
    <name evidence="1" type="ORF">BJ993_004991</name>
</gene>
<comment type="caution">
    <text evidence="1">The sequence shown here is derived from an EMBL/GenBank/DDBJ whole genome shotgun (WGS) entry which is preliminary data.</text>
</comment>
<dbReference type="AlphaFoldDB" id="A0A7Y9ZPQ6"/>
<sequence>MAIKIHEHPCVTVLCDDCGDDCWDEMGTPHFDSVDDAEGWIRRHCEPWLSTAEVQLCSRCWARRVCVQEGHDWGEWFESASDTLTVWRYCERCSWPDYTVRADR</sequence>
<organism evidence="1 2">
    <name type="scientific">Nocardioides aromaticivorans</name>
    <dbReference type="NCBI Taxonomy" id="200618"/>
    <lineage>
        <taxon>Bacteria</taxon>
        <taxon>Bacillati</taxon>
        <taxon>Actinomycetota</taxon>
        <taxon>Actinomycetes</taxon>
        <taxon>Propionibacteriales</taxon>
        <taxon>Nocardioidaceae</taxon>
        <taxon>Nocardioides</taxon>
    </lineage>
</organism>
<dbReference type="EMBL" id="JACBZM010000002">
    <property type="protein sequence ID" value="NYI47845.1"/>
    <property type="molecule type" value="Genomic_DNA"/>
</dbReference>
<evidence type="ECO:0000313" key="2">
    <source>
        <dbReference type="Proteomes" id="UP000562045"/>
    </source>
</evidence>
<dbReference type="Proteomes" id="UP000562045">
    <property type="component" value="Unassembled WGS sequence"/>
</dbReference>